<accession>A0ABQ7Q8J7</accession>
<keyword evidence="1" id="KW-0732">Signal</keyword>
<keyword evidence="3" id="KW-1185">Reference proteome</keyword>
<dbReference type="EMBL" id="JAHIBW010000019">
    <property type="protein sequence ID" value="KAG7301555.1"/>
    <property type="molecule type" value="Genomic_DNA"/>
</dbReference>
<sequence>MASLTILVLFVVILKFANGYLINGLMLNPEVIKYNFEVRVKGNDYIDYSPDQGLEDFIILEVPEENTDNVSSINATQESTNYSDDYKNIKVSIDEPNT</sequence>
<comment type="caution">
    <text evidence="2">The sequence shown here is derived from an EMBL/GenBank/DDBJ whole genome shotgun (WGS) entry which is preliminary data.</text>
</comment>
<feature type="signal peptide" evidence="1">
    <location>
        <begin position="1"/>
        <end position="19"/>
    </location>
</feature>
<dbReference type="Proteomes" id="UP000823941">
    <property type="component" value="Chromosome 19"/>
</dbReference>
<reference evidence="2 3" key="1">
    <citation type="submission" date="2021-06" db="EMBL/GenBank/DDBJ databases">
        <title>A haploid diamondback moth (Plutella xylostella L.) genome assembly resolves 31 chromosomes and identifies a diamide resistance mutation.</title>
        <authorList>
            <person name="Ward C.M."/>
            <person name="Perry K.D."/>
            <person name="Baker G."/>
            <person name="Powis K."/>
            <person name="Heckel D.G."/>
            <person name="Baxter S.W."/>
        </authorList>
    </citation>
    <scope>NUCLEOTIDE SEQUENCE [LARGE SCALE GENOMIC DNA]</scope>
    <source>
        <strain evidence="2 3">LV</strain>
        <tissue evidence="2">Single pupa</tissue>
    </source>
</reference>
<evidence type="ECO:0000256" key="1">
    <source>
        <dbReference type="SAM" id="SignalP"/>
    </source>
</evidence>
<name>A0ABQ7Q8J7_PLUXY</name>
<feature type="chain" id="PRO_5045795898" evidence="1">
    <location>
        <begin position="20"/>
        <end position="98"/>
    </location>
</feature>
<protein>
    <submittedName>
        <fullName evidence="2">Uncharacterized protein</fullName>
    </submittedName>
</protein>
<proteinExistence type="predicted"/>
<evidence type="ECO:0000313" key="3">
    <source>
        <dbReference type="Proteomes" id="UP000823941"/>
    </source>
</evidence>
<organism evidence="2 3">
    <name type="scientific">Plutella xylostella</name>
    <name type="common">Diamondback moth</name>
    <name type="synonym">Plutella maculipennis</name>
    <dbReference type="NCBI Taxonomy" id="51655"/>
    <lineage>
        <taxon>Eukaryota</taxon>
        <taxon>Metazoa</taxon>
        <taxon>Ecdysozoa</taxon>
        <taxon>Arthropoda</taxon>
        <taxon>Hexapoda</taxon>
        <taxon>Insecta</taxon>
        <taxon>Pterygota</taxon>
        <taxon>Neoptera</taxon>
        <taxon>Endopterygota</taxon>
        <taxon>Lepidoptera</taxon>
        <taxon>Glossata</taxon>
        <taxon>Ditrysia</taxon>
        <taxon>Yponomeutoidea</taxon>
        <taxon>Plutellidae</taxon>
        <taxon>Plutella</taxon>
    </lineage>
</organism>
<evidence type="ECO:0000313" key="2">
    <source>
        <dbReference type="EMBL" id="KAG7301555.1"/>
    </source>
</evidence>
<gene>
    <name evidence="2" type="ORF">JYU34_014522</name>
</gene>